<dbReference type="Proteomes" id="UP000324831">
    <property type="component" value="Unassembled WGS sequence"/>
</dbReference>
<feature type="compositionally biased region" description="Basic and acidic residues" evidence="1">
    <location>
        <begin position="77"/>
        <end position="97"/>
    </location>
</feature>
<gene>
    <name evidence="2" type="ORF">MHSWG343_00900</name>
</gene>
<reference evidence="2 3" key="1">
    <citation type="submission" date="2019-01" db="EMBL/GenBank/DDBJ databases">
        <title>Draft genome sequences of Candidatus Mycoplasma haemohominis SWG34-3 identified from a patient with pyrexia, anemia and liver dysfunction.</title>
        <authorList>
            <person name="Sekizuka T."/>
            <person name="Hattori N."/>
            <person name="Katano H."/>
            <person name="Takuma T."/>
            <person name="Ito T."/>
            <person name="Arai N."/>
            <person name="Yanai R."/>
            <person name="Ishii S."/>
            <person name="Miura Y."/>
            <person name="Tokunaga T."/>
            <person name="Watanabe H."/>
            <person name="Nomura N."/>
            <person name="Eguchi J."/>
            <person name="Arai T."/>
            <person name="Hasegawa H."/>
            <person name="Nakamaki T."/>
            <person name="Wakita T."/>
            <person name="Niki Y."/>
            <person name="Kuroda M."/>
        </authorList>
    </citation>
    <scope>NUCLEOTIDE SEQUENCE [LARGE SCALE GENOMIC DNA]</scope>
    <source>
        <strain evidence="2">SWG34-3</strain>
    </source>
</reference>
<evidence type="ECO:0000313" key="2">
    <source>
        <dbReference type="EMBL" id="GCE63112.1"/>
    </source>
</evidence>
<evidence type="ECO:0000313" key="3">
    <source>
        <dbReference type="Proteomes" id="UP000324831"/>
    </source>
</evidence>
<name>A0A478FPG2_9MOLU</name>
<accession>A0A478FPG2</accession>
<protein>
    <submittedName>
        <fullName evidence="2">Uncharacterized protein</fullName>
    </submittedName>
</protein>
<feature type="region of interest" description="Disordered" evidence="1">
    <location>
        <begin position="77"/>
        <end position="128"/>
    </location>
</feature>
<organism evidence="2 3">
    <name type="scientific">Candidatus Mycoplasma haematohominis</name>
    <dbReference type="NCBI Taxonomy" id="1494318"/>
    <lineage>
        <taxon>Bacteria</taxon>
        <taxon>Bacillati</taxon>
        <taxon>Mycoplasmatota</taxon>
        <taxon>Mollicutes</taxon>
        <taxon>Mycoplasmataceae</taxon>
        <taxon>Mycoplasma</taxon>
    </lineage>
</organism>
<proteinExistence type="predicted"/>
<dbReference type="AlphaFoldDB" id="A0A478FPG2"/>
<evidence type="ECO:0000256" key="1">
    <source>
        <dbReference type="SAM" id="MobiDB-lite"/>
    </source>
</evidence>
<comment type="caution">
    <text evidence="2">The sequence shown here is derived from an EMBL/GenBank/DDBJ whole genome shotgun (WGS) entry which is preliminary data.</text>
</comment>
<dbReference type="EMBL" id="BIMN01000001">
    <property type="protein sequence ID" value="GCE63112.1"/>
    <property type="molecule type" value="Genomic_DNA"/>
</dbReference>
<sequence length="140" mass="16178">MASPLTGDEWETDDGVLDSLNCRFGLEGRKKEVCNSVYSWLWGLDGGKYDPQAPLEKGNRKNDFYNFKRKIDGSYAERRAREEKVRKQKEEQRRKAGEGQGKGGLTPDPKEAPKPKEKPKKKRTKPGTFGYYGWYVEWAR</sequence>